<keyword evidence="8" id="KW-1185">Reference proteome</keyword>
<gene>
    <name evidence="7" type="ORF">KQ910_16070</name>
</gene>
<sequence length="552" mass="61381">MIRRIFSLILALGALASPAAVKAQAKDELVVAMTQMPGTWNPIISSMLAKSLIANMTARPVTAYDADWKLVCLVCTELPTIENGKARVVDLADGKKGMEIDVELRDMRWGDGTPVSAKDVAFTLEVGKHPLSGVASSEGYKRIIKLDVKDDRRFTMTIDRVTFDYNSIGLQLLPAHIEKPIFDANPAEYRNRTAYDTQSTNPGLAFGPYRLTEIVPGSRVVLEPNPTWTGQKPSFKRITVRIIENTAALEANLLSGSVDYVLGELGLSLDQAIAFEKRHKDKYNVVYKPALIWEHIDVNLDNKLLTDRRVRQAMLLAIDRKAISEKLFEGKQPIAHGGISELDPMFSPAARQYGYDPAAARKLLDEAGFSTIRNNVRHNAAGEKLSIELGTTAGNRVRELVAQVIQSQLRQVGIEVRLKAETPRIFFDAMGKRTYSGLGMYAWVQRPEGVPRSSLHSKEIPSADNGWSGQNYPGYANPEMDKVLDAAERELDVVKRRALFAEIQKLAADDLPSLPLFFRVDPFVIPKPLKGVTPTGTLNSSTLWVEQWRWEN</sequence>
<comment type="caution">
    <text evidence="7">The sequence shown here is derived from an EMBL/GenBank/DDBJ whole genome shotgun (WGS) entry which is preliminary data.</text>
</comment>
<evidence type="ECO:0000256" key="3">
    <source>
        <dbReference type="ARBA" id="ARBA00022448"/>
    </source>
</evidence>
<evidence type="ECO:0000256" key="5">
    <source>
        <dbReference type="SAM" id="SignalP"/>
    </source>
</evidence>
<evidence type="ECO:0000256" key="4">
    <source>
        <dbReference type="ARBA" id="ARBA00022729"/>
    </source>
</evidence>
<comment type="similarity">
    <text evidence="2">Belongs to the bacterial solute-binding protein 5 family.</text>
</comment>
<dbReference type="InterPro" id="IPR030678">
    <property type="entry name" value="Peptide/Ni-bd"/>
</dbReference>
<feature type="chain" id="PRO_5046425977" evidence="5">
    <location>
        <begin position="26"/>
        <end position="552"/>
    </location>
</feature>
<feature type="domain" description="Solute-binding protein family 5" evidence="6">
    <location>
        <begin position="97"/>
        <end position="445"/>
    </location>
</feature>
<evidence type="ECO:0000313" key="8">
    <source>
        <dbReference type="Proteomes" id="UP000727907"/>
    </source>
</evidence>
<dbReference type="PIRSF" id="PIRSF002741">
    <property type="entry name" value="MppA"/>
    <property type="match status" value="1"/>
</dbReference>
<accession>A0ABS6IL16</accession>
<keyword evidence="4 5" id="KW-0732">Signal</keyword>
<dbReference type="EMBL" id="JAHOPB010000001">
    <property type="protein sequence ID" value="MBU8875291.1"/>
    <property type="molecule type" value="Genomic_DNA"/>
</dbReference>
<proteinExistence type="inferred from homology"/>
<feature type="signal peptide" evidence="5">
    <location>
        <begin position="1"/>
        <end position="25"/>
    </location>
</feature>
<dbReference type="Proteomes" id="UP000727907">
    <property type="component" value="Unassembled WGS sequence"/>
</dbReference>
<dbReference type="PANTHER" id="PTHR30290:SF9">
    <property type="entry name" value="OLIGOPEPTIDE-BINDING PROTEIN APPA"/>
    <property type="match status" value="1"/>
</dbReference>
<dbReference type="InterPro" id="IPR000914">
    <property type="entry name" value="SBP_5_dom"/>
</dbReference>
<evidence type="ECO:0000259" key="6">
    <source>
        <dbReference type="Pfam" id="PF00496"/>
    </source>
</evidence>
<protein>
    <submittedName>
        <fullName evidence="7">Peptide ABC transporter substrate-binding protein</fullName>
    </submittedName>
</protein>
<comment type="subcellular location">
    <subcellularLocation>
        <location evidence="1">Periplasm</location>
    </subcellularLocation>
</comment>
<name>A0ABS6IL16_9HYPH</name>
<keyword evidence="3" id="KW-0813">Transport</keyword>
<organism evidence="7 8">
    <name type="scientific">Reyranella humidisoli</name>
    <dbReference type="NCBI Taxonomy" id="2849149"/>
    <lineage>
        <taxon>Bacteria</taxon>
        <taxon>Pseudomonadati</taxon>
        <taxon>Pseudomonadota</taxon>
        <taxon>Alphaproteobacteria</taxon>
        <taxon>Hyphomicrobiales</taxon>
        <taxon>Reyranellaceae</taxon>
        <taxon>Reyranella</taxon>
    </lineage>
</organism>
<dbReference type="CDD" id="cd08513">
    <property type="entry name" value="PBP2_thermophilic_Hb8_like"/>
    <property type="match status" value="1"/>
</dbReference>
<dbReference type="Pfam" id="PF00496">
    <property type="entry name" value="SBP_bac_5"/>
    <property type="match status" value="1"/>
</dbReference>
<reference evidence="7 8" key="1">
    <citation type="submission" date="2021-06" db="EMBL/GenBank/DDBJ databases">
        <authorList>
            <person name="Lee D.H."/>
        </authorList>
    </citation>
    <scope>NUCLEOTIDE SEQUENCE [LARGE SCALE GENOMIC DNA]</scope>
    <source>
        <strain evidence="7 8">MMS21-HV4-11</strain>
    </source>
</reference>
<dbReference type="PANTHER" id="PTHR30290">
    <property type="entry name" value="PERIPLASMIC BINDING COMPONENT OF ABC TRANSPORTER"/>
    <property type="match status" value="1"/>
</dbReference>
<dbReference type="RefSeq" id="WP_216962303.1">
    <property type="nucleotide sequence ID" value="NZ_JAHOPB010000001.1"/>
</dbReference>
<evidence type="ECO:0000256" key="2">
    <source>
        <dbReference type="ARBA" id="ARBA00005695"/>
    </source>
</evidence>
<evidence type="ECO:0000313" key="7">
    <source>
        <dbReference type="EMBL" id="MBU8875291.1"/>
    </source>
</evidence>
<dbReference type="InterPro" id="IPR039424">
    <property type="entry name" value="SBP_5"/>
</dbReference>
<evidence type="ECO:0000256" key="1">
    <source>
        <dbReference type="ARBA" id="ARBA00004418"/>
    </source>
</evidence>